<evidence type="ECO:0000313" key="2">
    <source>
        <dbReference type="EMBL" id="MFD1224207.1"/>
    </source>
</evidence>
<keyword evidence="3" id="KW-1185">Reference proteome</keyword>
<accession>A0ABW3UUZ6</accession>
<comment type="caution">
    <text evidence="2">The sequence shown here is derived from an EMBL/GenBank/DDBJ whole genome shotgun (WGS) entry which is preliminary data.</text>
</comment>
<name>A0ABW3UUZ6_9BACL</name>
<dbReference type="Proteomes" id="UP001597180">
    <property type="component" value="Unassembled WGS sequence"/>
</dbReference>
<dbReference type="RefSeq" id="WP_345590696.1">
    <property type="nucleotide sequence ID" value="NZ_BAABJG010000023.1"/>
</dbReference>
<evidence type="ECO:0008006" key="4">
    <source>
        <dbReference type="Google" id="ProtNLM"/>
    </source>
</evidence>
<gene>
    <name evidence="2" type="ORF">ACFQ4B_29295</name>
</gene>
<reference evidence="3" key="1">
    <citation type="journal article" date="2019" name="Int. J. Syst. Evol. Microbiol.">
        <title>The Global Catalogue of Microorganisms (GCM) 10K type strain sequencing project: providing services to taxonomists for standard genome sequencing and annotation.</title>
        <authorList>
            <consortium name="The Broad Institute Genomics Platform"/>
            <consortium name="The Broad Institute Genome Sequencing Center for Infectious Disease"/>
            <person name="Wu L."/>
            <person name="Ma J."/>
        </authorList>
    </citation>
    <scope>NUCLEOTIDE SEQUENCE [LARGE SCALE GENOMIC DNA]</scope>
    <source>
        <strain evidence="3">CCUG 53270</strain>
    </source>
</reference>
<organism evidence="2 3">
    <name type="scientific">Paenibacillus vulneris</name>
    <dbReference type="NCBI Taxonomy" id="1133364"/>
    <lineage>
        <taxon>Bacteria</taxon>
        <taxon>Bacillati</taxon>
        <taxon>Bacillota</taxon>
        <taxon>Bacilli</taxon>
        <taxon>Bacillales</taxon>
        <taxon>Paenibacillaceae</taxon>
        <taxon>Paenibacillus</taxon>
    </lineage>
</organism>
<dbReference type="EMBL" id="JBHTLU010000043">
    <property type="protein sequence ID" value="MFD1224207.1"/>
    <property type="molecule type" value="Genomic_DNA"/>
</dbReference>
<evidence type="ECO:0000256" key="1">
    <source>
        <dbReference type="SAM" id="MobiDB-lite"/>
    </source>
</evidence>
<proteinExistence type="predicted"/>
<evidence type="ECO:0000313" key="3">
    <source>
        <dbReference type="Proteomes" id="UP001597180"/>
    </source>
</evidence>
<sequence length="60" mass="6530">MEIKSASTQNKQSQSQASRLEGQEITQEQLSDVYNAGTSDGNVQLESGTMHLQSSNSNKQ</sequence>
<feature type="region of interest" description="Disordered" evidence="1">
    <location>
        <begin position="1"/>
        <end position="60"/>
    </location>
</feature>
<protein>
    <recommendedName>
        <fullName evidence="4">DUF4025 domain-containing protein</fullName>
    </recommendedName>
</protein>